<evidence type="ECO:0000313" key="8">
    <source>
        <dbReference type="EMBL" id="GAA5075920.1"/>
    </source>
</evidence>
<comment type="similarity">
    <text evidence="2">Belongs to the TspO/BZRP family.</text>
</comment>
<feature type="transmembrane region" description="Helical" evidence="6">
    <location>
        <begin position="125"/>
        <end position="146"/>
    </location>
</feature>
<evidence type="ECO:0000256" key="6">
    <source>
        <dbReference type="SAM" id="Phobius"/>
    </source>
</evidence>
<dbReference type="PANTHER" id="PTHR10057:SF0">
    <property type="entry name" value="TRANSLOCATOR PROTEIN"/>
    <property type="match status" value="1"/>
</dbReference>
<feature type="transmembrane region" description="Helical" evidence="6">
    <location>
        <begin position="42"/>
        <end position="60"/>
    </location>
</feature>
<dbReference type="Gene3D" id="1.20.1260.100">
    <property type="entry name" value="TspO/MBR protein"/>
    <property type="match status" value="1"/>
</dbReference>
<dbReference type="NCBIfam" id="NF047825">
    <property type="entry name" value="T-richsensTspOAlph"/>
    <property type="match status" value="1"/>
</dbReference>
<feature type="chain" id="PRO_5045434694" evidence="7">
    <location>
        <begin position="18"/>
        <end position="155"/>
    </location>
</feature>
<organism evidence="8 9">
    <name type="scientific">[Roseibacterium] beibuensis</name>
    <dbReference type="NCBI Taxonomy" id="1193142"/>
    <lineage>
        <taxon>Bacteria</taxon>
        <taxon>Pseudomonadati</taxon>
        <taxon>Pseudomonadota</taxon>
        <taxon>Alphaproteobacteria</taxon>
        <taxon>Rhodobacterales</taxon>
        <taxon>Roseobacteraceae</taxon>
        <taxon>Roseicyclus</taxon>
    </lineage>
</organism>
<gene>
    <name evidence="8" type="ORF">GCM10023209_24390</name>
</gene>
<proteinExistence type="inferred from homology"/>
<dbReference type="InterPro" id="IPR038330">
    <property type="entry name" value="TspO/MBR-related_sf"/>
</dbReference>
<keyword evidence="5 6" id="KW-0472">Membrane</keyword>
<reference evidence="9" key="1">
    <citation type="journal article" date="2019" name="Int. J. Syst. Evol. Microbiol.">
        <title>The Global Catalogue of Microorganisms (GCM) 10K type strain sequencing project: providing services to taxonomists for standard genome sequencing and annotation.</title>
        <authorList>
            <consortium name="The Broad Institute Genomics Platform"/>
            <consortium name="The Broad Institute Genome Sequencing Center for Infectious Disease"/>
            <person name="Wu L."/>
            <person name="Ma J."/>
        </authorList>
    </citation>
    <scope>NUCLEOTIDE SEQUENCE [LARGE SCALE GENOMIC DNA]</scope>
    <source>
        <strain evidence="9">JCM 18015</strain>
    </source>
</reference>
<keyword evidence="3 6" id="KW-0812">Transmembrane</keyword>
<dbReference type="InterPro" id="IPR004307">
    <property type="entry name" value="TspO_MBR"/>
</dbReference>
<sequence length="155" mass="17213">MDWSVFILFLAACCAAAATGSMFPPGRWYRDLSKPDWTPPNWLFPIAWTLLYLGSAYAATRIAVMENNAHAMGFWAMQIALNTLWTPVFFGLRRLKAGAVVIAMLWGAVVGTMVSFFMMDWIAGLLFVPYVIWVSYAGVLNLSIVLRNPNTVPAA</sequence>
<keyword evidence="7" id="KW-0732">Signal</keyword>
<evidence type="ECO:0000256" key="3">
    <source>
        <dbReference type="ARBA" id="ARBA00022692"/>
    </source>
</evidence>
<keyword evidence="4 6" id="KW-1133">Transmembrane helix</keyword>
<dbReference type="PIRSF" id="PIRSF005859">
    <property type="entry name" value="PBR"/>
    <property type="match status" value="1"/>
</dbReference>
<dbReference type="CDD" id="cd15904">
    <property type="entry name" value="TSPO_MBR"/>
    <property type="match status" value="1"/>
</dbReference>
<name>A0ABP9LCX4_9RHOB</name>
<accession>A0ABP9LCX4</accession>
<comment type="subcellular location">
    <subcellularLocation>
        <location evidence="1">Membrane</location>
        <topology evidence="1">Multi-pass membrane protein</topology>
    </subcellularLocation>
</comment>
<evidence type="ECO:0000256" key="5">
    <source>
        <dbReference type="ARBA" id="ARBA00023136"/>
    </source>
</evidence>
<feature type="transmembrane region" description="Helical" evidence="6">
    <location>
        <begin position="72"/>
        <end position="92"/>
    </location>
</feature>
<evidence type="ECO:0000256" key="4">
    <source>
        <dbReference type="ARBA" id="ARBA00022989"/>
    </source>
</evidence>
<dbReference type="PANTHER" id="PTHR10057">
    <property type="entry name" value="PERIPHERAL-TYPE BENZODIAZEPINE RECEPTOR"/>
    <property type="match status" value="1"/>
</dbReference>
<evidence type="ECO:0000256" key="2">
    <source>
        <dbReference type="ARBA" id="ARBA00007524"/>
    </source>
</evidence>
<evidence type="ECO:0000256" key="1">
    <source>
        <dbReference type="ARBA" id="ARBA00004141"/>
    </source>
</evidence>
<feature type="signal peptide" evidence="7">
    <location>
        <begin position="1"/>
        <end position="17"/>
    </location>
</feature>
<keyword evidence="9" id="KW-1185">Reference proteome</keyword>
<evidence type="ECO:0000313" key="9">
    <source>
        <dbReference type="Proteomes" id="UP001499910"/>
    </source>
</evidence>
<evidence type="ECO:0000256" key="7">
    <source>
        <dbReference type="SAM" id="SignalP"/>
    </source>
</evidence>
<dbReference type="Proteomes" id="UP001499910">
    <property type="component" value="Unassembled WGS sequence"/>
</dbReference>
<comment type="caution">
    <text evidence="8">The sequence shown here is derived from an EMBL/GenBank/DDBJ whole genome shotgun (WGS) entry which is preliminary data.</text>
</comment>
<dbReference type="Pfam" id="PF03073">
    <property type="entry name" value="TspO_MBR"/>
    <property type="match status" value="1"/>
</dbReference>
<feature type="transmembrane region" description="Helical" evidence="6">
    <location>
        <begin position="98"/>
        <end position="118"/>
    </location>
</feature>
<protein>
    <submittedName>
        <fullName evidence="8">Tryptophan-rich sensory protein</fullName>
    </submittedName>
</protein>
<dbReference type="RefSeq" id="WP_222190022.1">
    <property type="nucleotide sequence ID" value="NZ_BAABHW010000003.1"/>
</dbReference>
<dbReference type="EMBL" id="BAABHW010000003">
    <property type="protein sequence ID" value="GAA5075920.1"/>
    <property type="molecule type" value="Genomic_DNA"/>
</dbReference>